<dbReference type="AlphaFoldDB" id="A0A5E4QH73"/>
<feature type="signal peptide" evidence="1">
    <location>
        <begin position="1"/>
        <end position="18"/>
    </location>
</feature>
<protein>
    <submittedName>
        <fullName evidence="2">Uncharacterized protein</fullName>
    </submittedName>
</protein>
<reference evidence="2 3" key="1">
    <citation type="submission" date="2017-07" db="EMBL/GenBank/DDBJ databases">
        <authorList>
            <person name="Talla V."/>
            <person name="Backstrom N."/>
        </authorList>
    </citation>
    <scope>NUCLEOTIDE SEQUENCE [LARGE SCALE GENOMIC DNA]</scope>
</reference>
<proteinExistence type="predicted"/>
<dbReference type="PROSITE" id="PS51257">
    <property type="entry name" value="PROKAR_LIPOPROTEIN"/>
    <property type="match status" value="1"/>
</dbReference>
<keyword evidence="1" id="KW-0732">Signal</keyword>
<evidence type="ECO:0000313" key="2">
    <source>
        <dbReference type="EMBL" id="VVC96882.1"/>
    </source>
</evidence>
<keyword evidence="3" id="KW-1185">Reference proteome</keyword>
<gene>
    <name evidence="2" type="ORF">LSINAPIS_LOCUS8282</name>
</gene>
<dbReference type="EMBL" id="FZQP02002924">
    <property type="protein sequence ID" value="VVC96882.1"/>
    <property type="molecule type" value="Genomic_DNA"/>
</dbReference>
<feature type="chain" id="PRO_5022880449" evidence="1">
    <location>
        <begin position="19"/>
        <end position="111"/>
    </location>
</feature>
<name>A0A5E4QH73_9NEOP</name>
<evidence type="ECO:0000256" key="1">
    <source>
        <dbReference type="SAM" id="SignalP"/>
    </source>
</evidence>
<organism evidence="2 3">
    <name type="scientific">Leptidea sinapis</name>
    <dbReference type="NCBI Taxonomy" id="189913"/>
    <lineage>
        <taxon>Eukaryota</taxon>
        <taxon>Metazoa</taxon>
        <taxon>Ecdysozoa</taxon>
        <taxon>Arthropoda</taxon>
        <taxon>Hexapoda</taxon>
        <taxon>Insecta</taxon>
        <taxon>Pterygota</taxon>
        <taxon>Neoptera</taxon>
        <taxon>Endopterygota</taxon>
        <taxon>Lepidoptera</taxon>
        <taxon>Glossata</taxon>
        <taxon>Ditrysia</taxon>
        <taxon>Papilionoidea</taxon>
        <taxon>Pieridae</taxon>
        <taxon>Dismorphiinae</taxon>
        <taxon>Leptidea</taxon>
    </lineage>
</organism>
<accession>A0A5E4QH73</accession>
<dbReference type="OrthoDB" id="8178672at2759"/>
<dbReference type="Proteomes" id="UP000324832">
    <property type="component" value="Unassembled WGS sequence"/>
</dbReference>
<evidence type="ECO:0000313" key="3">
    <source>
        <dbReference type="Proteomes" id="UP000324832"/>
    </source>
</evidence>
<sequence>MKVFLGLSYLLLVSIVSCHPAEQDSGRWCVNVWDEGCNNGQLPGSGGDDDYLNGGFNPGKRCVNPWDAGCSTGPLSAAGGNDDSYKGNKHPVHPTRQELLAKLFRDYQFHN</sequence>